<reference evidence="3 4" key="1">
    <citation type="submission" date="2019-04" db="EMBL/GenBank/DDBJ databases">
        <title>Friends and foes A comparative genomics study of 23 Aspergillus species from section Flavi.</title>
        <authorList>
            <consortium name="DOE Joint Genome Institute"/>
            <person name="Kjaerbolling I."/>
            <person name="Vesth T."/>
            <person name="Frisvad J.C."/>
            <person name="Nybo J.L."/>
            <person name="Theobald S."/>
            <person name="Kildgaard S."/>
            <person name="Isbrandt T."/>
            <person name="Kuo A."/>
            <person name="Sato A."/>
            <person name="Lyhne E.K."/>
            <person name="Kogle M.E."/>
            <person name="Wiebenga A."/>
            <person name="Kun R.S."/>
            <person name="Lubbers R.J."/>
            <person name="Makela M.R."/>
            <person name="Barry K."/>
            <person name="Chovatia M."/>
            <person name="Clum A."/>
            <person name="Daum C."/>
            <person name="Haridas S."/>
            <person name="He G."/>
            <person name="LaButti K."/>
            <person name="Lipzen A."/>
            <person name="Mondo S."/>
            <person name="Riley R."/>
            <person name="Salamov A."/>
            <person name="Simmons B.A."/>
            <person name="Magnuson J.K."/>
            <person name="Henrissat B."/>
            <person name="Mortensen U.H."/>
            <person name="Larsen T.O."/>
            <person name="Devries R.P."/>
            <person name="Grigoriev I.V."/>
            <person name="Machida M."/>
            <person name="Baker S.E."/>
            <person name="Andersen M.R."/>
        </authorList>
    </citation>
    <scope>NUCLEOTIDE SEQUENCE [LARGE SCALE GENOMIC DNA]</scope>
    <source>
        <strain evidence="3 4">CBS 117626</strain>
    </source>
</reference>
<evidence type="ECO:0000259" key="2">
    <source>
        <dbReference type="Pfam" id="PF14310"/>
    </source>
</evidence>
<feature type="region of interest" description="Disordered" evidence="1">
    <location>
        <begin position="1"/>
        <end position="33"/>
    </location>
</feature>
<dbReference type="Pfam" id="PF14310">
    <property type="entry name" value="Fn3-like"/>
    <property type="match status" value="1"/>
</dbReference>
<evidence type="ECO:0000313" key="3">
    <source>
        <dbReference type="EMBL" id="KAE8165707.1"/>
    </source>
</evidence>
<name>A0A5N6V4K1_ASPTM</name>
<organism evidence="3 4">
    <name type="scientific">Aspergillus tamarii</name>
    <dbReference type="NCBI Taxonomy" id="41984"/>
    <lineage>
        <taxon>Eukaryota</taxon>
        <taxon>Fungi</taxon>
        <taxon>Dikarya</taxon>
        <taxon>Ascomycota</taxon>
        <taxon>Pezizomycotina</taxon>
        <taxon>Eurotiomycetes</taxon>
        <taxon>Eurotiomycetidae</taxon>
        <taxon>Eurotiales</taxon>
        <taxon>Aspergillaceae</taxon>
        <taxon>Aspergillus</taxon>
        <taxon>Aspergillus subgen. Circumdati</taxon>
    </lineage>
</organism>
<proteinExistence type="predicted"/>
<evidence type="ECO:0000313" key="4">
    <source>
        <dbReference type="Proteomes" id="UP000326950"/>
    </source>
</evidence>
<dbReference type="OrthoDB" id="416222at2759"/>
<accession>A0A5N6V4K1</accession>
<dbReference type="EMBL" id="ML738599">
    <property type="protein sequence ID" value="KAE8165707.1"/>
    <property type="molecule type" value="Genomic_DNA"/>
</dbReference>
<dbReference type="Gene3D" id="2.60.40.10">
    <property type="entry name" value="Immunoglobulins"/>
    <property type="match status" value="1"/>
</dbReference>
<feature type="domain" description="Fibronectin type III-like" evidence="2">
    <location>
        <begin position="37"/>
        <end position="84"/>
    </location>
</feature>
<dbReference type="InterPro" id="IPR013783">
    <property type="entry name" value="Ig-like_fold"/>
</dbReference>
<protein>
    <recommendedName>
        <fullName evidence="2">Fibronectin type III-like domain-containing protein</fullName>
    </recommendedName>
</protein>
<dbReference type="Proteomes" id="UP000326950">
    <property type="component" value="Unassembled WGS sequence"/>
</dbReference>
<dbReference type="AlphaFoldDB" id="A0A5N6V4K1"/>
<gene>
    <name evidence="3" type="ORF">BDV40DRAFT_297413</name>
</gene>
<keyword evidence="4" id="KW-1185">Reference proteome</keyword>
<sequence>MSLKSNKKGAAPLPDEKKAIEPGGYPDPPRSSRYRAVQAFPQDTTPDRTPVKMLRGFEKVHVKAGHRQIHKFEITRKDMSFKNVVK</sequence>
<dbReference type="InterPro" id="IPR026891">
    <property type="entry name" value="Fn3-like"/>
</dbReference>
<evidence type="ECO:0000256" key="1">
    <source>
        <dbReference type="SAM" id="MobiDB-lite"/>
    </source>
</evidence>